<dbReference type="AlphaFoldDB" id="A0A2R3IL05"/>
<keyword evidence="1" id="KW-0614">Plasmid</keyword>
<organism evidence="1 2">
    <name type="scientific">Pseudomonas paraeruginosa</name>
    <dbReference type="NCBI Taxonomy" id="2994495"/>
    <lineage>
        <taxon>Bacteria</taxon>
        <taxon>Pseudomonadati</taxon>
        <taxon>Pseudomonadota</taxon>
        <taxon>Gammaproteobacteria</taxon>
        <taxon>Pseudomonadales</taxon>
        <taxon>Pseudomonadaceae</taxon>
        <taxon>Pseudomonas</taxon>
    </lineage>
</organism>
<evidence type="ECO:0000313" key="1">
    <source>
        <dbReference type="EMBL" id="AVK02573.1"/>
    </source>
</evidence>
<keyword evidence="2" id="KW-1185">Reference proteome</keyword>
<gene>
    <name evidence="1" type="ORF">CSB93_7060</name>
</gene>
<protein>
    <submittedName>
        <fullName evidence="1">Uncharacterized protein</fullName>
    </submittedName>
</protein>
<proteinExistence type="predicted"/>
<dbReference type="EMBL" id="CP027167">
    <property type="protein sequence ID" value="AVK02573.1"/>
    <property type="molecule type" value="Genomic_DNA"/>
</dbReference>
<accession>A0A2R3IL05</accession>
<reference evidence="1 2" key="1">
    <citation type="submission" date="2018-02" db="EMBL/GenBank/DDBJ databases">
        <title>FDA/CDC Antimicrobial Resistant Isolate Bank Genome Sequencing.</title>
        <authorList>
            <person name="Benahmed F.H."/>
            <person name="Lutgring J.D."/>
            <person name="Yoo B."/>
            <person name="Machado M."/>
            <person name="Brown A."/>
            <person name="McAllister G."/>
            <person name="Perry A."/>
            <person name="Halpin A.L."/>
            <person name="Vavikolanu K."/>
            <person name="Ott S."/>
            <person name="Zhao X."/>
            <person name="Tallon L.J."/>
            <person name="Sadzewicz L."/>
            <person name="Aluvathingal J."/>
            <person name="Nadendla S."/>
            <person name="Voskania-kordi A."/>
            <person name="Simonyan V."/>
            <person name="Patel J."/>
            <person name="Shawar R.M."/>
        </authorList>
    </citation>
    <scope>NUCLEOTIDE SEQUENCE [LARGE SCALE GENOMIC DNA]</scope>
    <source>
        <strain evidence="1 2">AR_0356</strain>
        <plasmid evidence="1 2">unnamed3</plasmid>
    </source>
</reference>
<name>A0A2R3IL05_9PSED</name>
<dbReference type="RefSeq" id="WP_105446659.1">
    <property type="nucleotide sequence ID" value="NZ_CP027167.1"/>
</dbReference>
<evidence type="ECO:0000313" key="2">
    <source>
        <dbReference type="Proteomes" id="UP000238390"/>
    </source>
</evidence>
<geneLocation type="plasmid" evidence="1 2">
    <name>unnamed3</name>
</geneLocation>
<sequence>MNIENPFGFPADKPTPDYWEGQADFLQAQAFMIAERYIGSLRDDPERRLLAIGQMQGFLAALSETVPAATFNHYLEQMQKLDAPGDEAEGFLNHFAPRAPD</sequence>
<dbReference type="Proteomes" id="UP000238390">
    <property type="component" value="Plasmid unnamed3"/>
</dbReference>